<dbReference type="InterPro" id="IPR024163">
    <property type="entry name" value="Aerotolerance_reg_N"/>
</dbReference>
<dbReference type="Pfam" id="PF13519">
    <property type="entry name" value="VWA_2"/>
    <property type="match status" value="1"/>
</dbReference>
<dbReference type="InterPro" id="IPR050768">
    <property type="entry name" value="UPF0353/GerABKA_families"/>
</dbReference>
<keyword evidence="3 5" id="KW-1133">Transmembrane helix</keyword>
<dbReference type="SMART" id="SM00327">
    <property type="entry name" value="VWA"/>
    <property type="match status" value="1"/>
</dbReference>
<evidence type="ECO:0000256" key="4">
    <source>
        <dbReference type="ARBA" id="ARBA00023136"/>
    </source>
</evidence>
<keyword evidence="1" id="KW-1003">Cell membrane</keyword>
<dbReference type="Proteomes" id="UP000265715">
    <property type="component" value="Unassembled WGS sequence"/>
</dbReference>
<comment type="caution">
    <text evidence="7">The sequence shown here is derived from an EMBL/GenBank/DDBJ whole genome shotgun (WGS) entry which is preliminary data.</text>
</comment>
<evidence type="ECO:0000313" key="7">
    <source>
        <dbReference type="EMBL" id="RIH84635.1"/>
    </source>
</evidence>
<dbReference type="EMBL" id="QXDL01000070">
    <property type="protein sequence ID" value="RIH84635.1"/>
    <property type="molecule type" value="Genomic_DNA"/>
</dbReference>
<dbReference type="OrthoDB" id="8882959at2"/>
<dbReference type="InterPro" id="IPR002035">
    <property type="entry name" value="VWF_A"/>
</dbReference>
<evidence type="ECO:0000256" key="3">
    <source>
        <dbReference type="ARBA" id="ARBA00022989"/>
    </source>
</evidence>
<dbReference type="PANTHER" id="PTHR22550">
    <property type="entry name" value="SPORE GERMINATION PROTEIN"/>
    <property type="match status" value="1"/>
</dbReference>
<accession>A0A399EKU9</accession>
<keyword evidence="8" id="KW-1185">Reference proteome</keyword>
<gene>
    <name evidence="7" type="ORF">Mterra_01908</name>
</gene>
<sequence length="310" mass="33446">MDFQAPQLLLLLLVLPILVWEYRRRIAKATSSAYVLFPDPKQFTALPRSAWKRHLGAGLYLLALALGVVALARPQASVLMPDNLAGVVLTIDISLSMRATDIEPSRLEAAKTAAQTFVKALPPGAKVALVSFAGYASTVVPLTADHARVLEQIDSLELARRTAIGEGLRESLSQFPLDEAGKPLGPSTVVLLSDGRNNWGVEPLEVVEEAKAMGVVVHTIGLGRRQGEEDWTSSNWMAFDEETLRAIAEATGGEYYAAESAQALMDAYRKLGKAVGWKPTRTEVSGLLTFLAGLTLASSLVVSSLRRRVV</sequence>
<keyword evidence="4 5" id="KW-0472">Membrane</keyword>
<evidence type="ECO:0000256" key="2">
    <source>
        <dbReference type="ARBA" id="ARBA00022692"/>
    </source>
</evidence>
<protein>
    <submittedName>
        <fullName evidence="7">VWFA-related Acidobacterial domain protein</fullName>
    </submittedName>
</protein>
<organism evidence="7 8">
    <name type="scientific">Calidithermus terrae</name>
    <dbReference type="NCBI Taxonomy" id="1408545"/>
    <lineage>
        <taxon>Bacteria</taxon>
        <taxon>Thermotogati</taxon>
        <taxon>Deinococcota</taxon>
        <taxon>Deinococci</taxon>
        <taxon>Thermales</taxon>
        <taxon>Thermaceae</taxon>
        <taxon>Calidithermus</taxon>
    </lineage>
</organism>
<dbReference type="Pfam" id="PF07584">
    <property type="entry name" value="BatA"/>
    <property type="match status" value="1"/>
</dbReference>
<keyword evidence="2 5" id="KW-0812">Transmembrane</keyword>
<evidence type="ECO:0000259" key="6">
    <source>
        <dbReference type="PROSITE" id="PS50234"/>
    </source>
</evidence>
<feature type="transmembrane region" description="Helical" evidence="5">
    <location>
        <begin position="55"/>
        <end position="72"/>
    </location>
</feature>
<name>A0A399EKU9_9DEIN</name>
<evidence type="ECO:0000313" key="8">
    <source>
        <dbReference type="Proteomes" id="UP000265715"/>
    </source>
</evidence>
<proteinExistence type="predicted"/>
<evidence type="ECO:0000256" key="1">
    <source>
        <dbReference type="ARBA" id="ARBA00022475"/>
    </source>
</evidence>
<dbReference type="InterPro" id="IPR036465">
    <property type="entry name" value="vWFA_dom_sf"/>
</dbReference>
<reference evidence="7 8" key="1">
    <citation type="submission" date="2018-08" db="EMBL/GenBank/DDBJ databases">
        <title>Meiothermus terrae DSM 26712 genome sequencing project.</title>
        <authorList>
            <person name="Da Costa M.S."/>
            <person name="Albuquerque L."/>
            <person name="Raposo P."/>
            <person name="Froufe H.J.C."/>
            <person name="Barroso C.S."/>
            <person name="Egas C."/>
        </authorList>
    </citation>
    <scope>NUCLEOTIDE SEQUENCE [LARGE SCALE GENOMIC DNA]</scope>
    <source>
        <strain evidence="7 8">DSM 26712</strain>
    </source>
</reference>
<dbReference type="Gene3D" id="3.40.50.410">
    <property type="entry name" value="von Willebrand factor, type A domain"/>
    <property type="match status" value="1"/>
</dbReference>
<dbReference type="RefSeq" id="WP_119315011.1">
    <property type="nucleotide sequence ID" value="NZ_QXDL01000070.1"/>
</dbReference>
<dbReference type="SUPFAM" id="SSF53300">
    <property type="entry name" value="vWA-like"/>
    <property type="match status" value="1"/>
</dbReference>
<dbReference type="PANTHER" id="PTHR22550:SF5">
    <property type="entry name" value="LEUCINE ZIPPER PROTEIN 4"/>
    <property type="match status" value="1"/>
</dbReference>
<evidence type="ECO:0000256" key="5">
    <source>
        <dbReference type="SAM" id="Phobius"/>
    </source>
</evidence>
<dbReference type="AlphaFoldDB" id="A0A399EKU9"/>
<feature type="domain" description="VWFA" evidence="6">
    <location>
        <begin position="86"/>
        <end position="271"/>
    </location>
</feature>
<dbReference type="PROSITE" id="PS50234">
    <property type="entry name" value="VWFA"/>
    <property type="match status" value="1"/>
</dbReference>